<sequence>MGTNKRKKKIRYSEIRLAKFVALWLQKRSEIIDSYVATGRTMQSSERSGAETSKVISECCDSLCRIWNFARMYKLWEEGAIT</sequence>
<name>A0A3G5AFQ2_9VIRU</name>
<organism evidence="1">
    <name type="scientific">Solivirus sp</name>
    <dbReference type="NCBI Taxonomy" id="2487772"/>
    <lineage>
        <taxon>Viruses</taxon>
        <taxon>Pithoviruses</taxon>
    </lineage>
</organism>
<evidence type="ECO:0000313" key="1">
    <source>
        <dbReference type="EMBL" id="AYV86045.1"/>
    </source>
</evidence>
<gene>
    <name evidence="1" type="ORF">Solivirus4_6</name>
</gene>
<proteinExistence type="predicted"/>
<accession>A0A3G5AFQ2</accession>
<protein>
    <submittedName>
        <fullName evidence="1">Uncharacterized protein</fullName>
    </submittedName>
</protein>
<reference evidence="1" key="1">
    <citation type="submission" date="2018-10" db="EMBL/GenBank/DDBJ databases">
        <title>Hidden diversity of soil giant viruses.</title>
        <authorList>
            <person name="Schulz F."/>
            <person name="Alteio L."/>
            <person name="Goudeau D."/>
            <person name="Ryan E.M."/>
            <person name="Malmstrom R.R."/>
            <person name="Blanchard J."/>
            <person name="Woyke T."/>
        </authorList>
    </citation>
    <scope>NUCLEOTIDE SEQUENCE</scope>
    <source>
        <strain evidence="1">SOV1</strain>
    </source>
</reference>
<dbReference type="EMBL" id="MK072492">
    <property type="protein sequence ID" value="AYV86045.1"/>
    <property type="molecule type" value="Genomic_DNA"/>
</dbReference>